<accession>A0A8C9D6F8</accession>
<dbReference type="FunFam" id="2.20.70.10:FF:000033">
    <property type="entry name" value="Growth arrest specific 7"/>
    <property type="match status" value="1"/>
</dbReference>
<dbReference type="AlphaFoldDB" id="A0A8C9D6F8"/>
<dbReference type="PANTHER" id="PTHR23065:SF57">
    <property type="entry name" value="GROWTH ARREST-SPECIFIC PROTEIN 7"/>
    <property type="match status" value="1"/>
</dbReference>
<dbReference type="SMART" id="SM00456">
    <property type="entry name" value="WW"/>
    <property type="match status" value="1"/>
</dbReference>
<evidence type="ECO:0000256" key="1">
    <source>
        <dbReference type="ARBA" id="ARBA00022443"/>
    </source>
</evidence>
<evidence type="ECO:0000256" key="4">
    <source>
        <dbReference type="PROSITE-ProRule" id="PRU01077"/>
    </source>
</evidence>
<dbReference type="PANTHER" id="PTHR23065">
    <property type="entry name" value="PROLINE-SERINE-THREONINE PHOSPHATASE INTERACTING PROTEIN 1"/>
    <property type="match status" value="1"/>
</dbReference>
<reference evidence="9" key="1">
    <citation type="journal article" date="2019" name="bioRxiv">
        <title>Long live the king: chromosome-level assembly of the lion (Panthera leo) using linked-read, Hi-C, and long read data.</title>
        <authorList>
            <person name="Armstrong E.E."/>
            <person name="Taylor R.W."/>
            <person name="Miller D.E."/>
            <person name="Kaelin C."/>
            <person name="Barsh G."/>
            <person name="Hadly E.A."/>
            <person name="Petrov D."/>
        </authorList>
    </citation>
    <scope>NUCLEOTIDE SEQUENCE [LARGE SCALE GENOMIC DNA]</scope>
</reference>
<dbReference type="Pfam" id="PF16623">
    <property type="entry name" value="WW_FCH_linker"/>
    <property type="match status" value="1"/>
</dbReference>
<dbReference type="GO" id="GO:0005905">
    <property type="term" value="C:clathrin-coated pit"/>
    <property type="evidence" value="ECO:0007669"/>
    <property type="project" value="TreeGrafter"/>
</dbReference>
<evidence type="ECO:0000259" key="6">
    <source>
        <dbReference type="PROSITE" id="PS50002"/>
    </source>
</evidence>
<dbReference type="FunFam" id="2.30.30.40:FF:000216">
    <property type="entry name" value="growth arrest-specific protein 7 isoform X1"/>
    <property type="match status" value="1"/>
</dbReference>
<evidence type="ECO:0000313" key="10">
    <source>
        <dbReference type="Proteomes" id="UP000694399"/>
    </source>
</evidence>
<dbReference type="InterPro" id="IPR027267">
    <property type="entry name" value="AH/BAR_dom_sf"/>
</dbReference>
<dbReference type="SMART" id="SM00055">
    <property type="entry name" value="FCH"/>
    <property type="match status" value="1"/>
</dbReference>
<dbReference type="PROSITE" id="PS51741">
    <property type="entry name" value="F_BAR"/>
    <property type="match status" value="1"/>
</dbReference>
<dbReference type="Gene3D" id="2.30.30.40">
    <property type="entry name" value="SH3 Domains"/>
    <property type="match status" value="1"/>
</dbReference>
<proteinExistence type="predicted"/>
<dbReference type="SMART" id="SM00326">
    <property type="entry name" value="SH3"/>
    <property type="match status" value="1"/>
</dbReference>
<dbReference type="GO" id="GO:0048268">
    <property type="term" value="P:clathrin coat assembly"/>
    <property type="evidence" value="ECO:0007669"/>
    <property type="project" value="TreeGrafter"/>
</dbReference>
<feature type="region of interest" description="Disordered" evidence="5">
    <location>
        <begin position="500"/>
        <end position="524"/>
    </location>
</feature>
<dbReference type="Gene3D" id="2.20.70.10">
    <property type="match status" value="1"/>
</dbReference>
<dbReference type="InterPro" id="IPR031160">
    <property type="entry name" value="F_BAR_dom"/>
</dbReference>
<dbReference type="InterPro" id="IPR001452">
    <property type="entry name" value="SH3_domain"/>
</dbReference>
<dbReference type="InterPro" id="IPR036020">
    <property type="entry name" value="WW_dom_sf"/>
</dbReference>
<dbReference type="Gene3D" id="1.20.1270.60">
    <property type="entry name" value="Arfaptin homology (AH) domain/BAR domain"/>
    <property type="match status" value="1"/>
</dbReference>
<dbReference type="Ensembl" id="ENSPLOT00000019825.1">
    <property type="protein sequence ID" value="ENSPLOP00000017899.1"/>
    <property type="gene ID" value="ENSPLOG00000013119.1"/>
</dbReference>
<dbReference type="GeneTree" id="ENSGT00940000156268"/>
<dbReference type="GO" id="GO:0030136">
    <property type="term" value="C:clathrin-coated vesicle"/>
    <property type="evidence" value="ECO:0007669"/>
    <property type="project" value="TreeGrafter"/>
</dbReference>
<reference evidence="9" key="2">
    <citation type="submission" date="2025-08" db="UniProtKB">
        <authorList>
            <consortium name="Ensembl"/>
        </authorList>
    </citation>
    <scope>IDENTIFICATION</scope>
</reference>
<dbReference type="InterPro" id="IPR001060">
    <property type="entry name" value="FCH_dom"/>
</dbReference>
<evidence type="ECO:0000259" key="8">
    <source>
        <dbReference type="PROSITE" id="PS51741"/>
    </source>
</evidence>
<dbReference type="CDD" id="cd11829">
    <property type="entry name" value="SH3_GAS7"/>
    <property type="match status" value="1"/>
</dbReference>
<dbReference type="Pfam" id="PF00611">
    <property type="entry name" value="FCH"/>
    <property type="match status" value="1"/>
</dbReference>
<dbReference type="SUPFAM" id="SSF103657">
    <property type="entry name" value="BAR/IMD domain-like"/>
    <property type="match status" value="1"/>
</dbReference>
<dbReference type="InterPro" id="IPR001202">
    <property type="entry name" value="WW_dom"/>
</dbReference>
<dbReference type="SUPFAM" id="SSF51045">
    <property type="entry name" value="WW domain"/>
    <property type="match status" value="1"/>
</dbReference>
<keyword evidence="1 3" id="KW-0728">SH3 domain</keyword>
<dbReference type="Proteomes" id="UP000694399">
    <property type="component" value="Chromosome E2"/>
</dbReference>
<protein>
    <submittedName>
        <fullName evidence="9">Growth arrest specific 7</fullName>
    </submittedName>
</protein>
<dbReference type="GO" id="GO:0005886">
    <property type="term" value="C:plasma membrane"/>
    <property type="evidence" value="ECO:0007669"/>
    <property type="project" value="TreeGrafter"/>
</dbReference>
<feature type="compositionally biased region" description="Low complexity" evidence="5">
    <location>
        <begin position="108"/>
        <end position="120"/>
    </location>
</feature>
<dbReference type="PROSITE" id="PS01159">
    <property type="entry name" value="WW_DOMAIN_1"/>
    <property type="match status" value="1"/>
</dbReference>
<feature type="compositionally biased region" description="Gly residues" evidence="5">
    <location>
        <begin position="511"/>
        <end position="524"/>
    </location>
</feature>
<dbReference type="GO" id="GO:0072583">
    <property type="term" value="P:clathrin-dependent endocytosis"/>
    <property type="evidence" value="ECO:0007669"/>
    <property type="project" value="TreeGrafter"/>
</dbReference>
<dbReference type="PROSITE" id="PS50020">
    <property type="entry name" value="WW_DOMAIN_2"/>
    <property type="match status" value="1"/>
</dbReference>
<sequence>MSGARCRTLYPFSGERHGQGLRFAAGELIRLLQVPDGGWWEGEKEDGLRGWFPASYVQLLEKPGMVPPPPGEESQIILLPPGWQSYLSPQGRRYYVNTTTNETTWERPSSSSGIPASPGPHRSSLPPTVNGYHAAGTPAHPPETAHMSVRKSTGDSQNLGSSSPGKKQSKENTITINCVTFPHPDTMPEQQLLKPTEWSYCDYFWADKKDPQGNGTMAGFELLLQKQLKGKQMQKEMSEFIRERIKIEEEYAKNLAKLSQNSLAAQEEGSLGEAWAQVKKSLADEAEVHLKFSAKLHSEVEKPLMNFRENFKKDMKKCEHHITDLRKQLASRHAAVEKVSGPGGRTCWERVGRLLCGRGGGRGAPASSPVPAKGAGRSRFPVALGSLPQGQWETRWGSLRHTHRAFVGQPPLARVLVHRPFSGPPGANSLLSASLPCQGLGGPTSPGAADPSALGRGAGQGMRTPVGTPEFASCCWQRTHPAPKWAGWCFRPLSIAGKKTSRTRGKRGLLSGKGEGGHITRGAL</sequence>
<dbReference type="InterPro" id="IPR036028">
    <property type="entry name" value="SH3-like_dom_sf"/>
</dbReference>
<name>A0A8C9D6F8_PANLE</name>
<feature type="domain" description="F-BAR" evidence="8">
    <location>
        <begin position="196"/>
        <end position="338"/>
    </location>
</feature>
<feature type="domain" description="SH3" evidence="6">
    <location>
        <begin position="1"/>
        <end position="62"/>
    </location>
</feature>
<gene>
    <name evidence="9" type="primary">GAS7</name>
</gene>
<dbReference type="SUPFAM" id="SSF50044">
    <property type="entry name" value="SH3-domain"/>
    <property type="match status" value="1"/>
</dbReference>
<evidence type="ECO:0000256" key="2">
    <source>
        <dbReference type="ARBA" id="ARBA00023054"/>
    </source>
</evidence>
<feature type="compositionally biased region" description="Polar residues" evidence="5">
    <location>
        <begin position="150"/>
        <end position="171"/>
    </location>
</feature>
<dbReference type="GO" id="GO:0048812">
    <property type="term" value="P:neuron projection morphogenesis"/>
    <property type="evidence" value="ECO:0007669"/>
    <property type="project" value="TreeGrafter"/>
</dbReference>
<keyword evidence="2 4" id="KW-0175">Coiled coil</keyword>
<dbReference type="PROSITE" id="PS50002">
    <property type="entry name" value="SH3"/>
    <property type="match status" value="1"/>
</dbReference>
<dbReference type="Pfam" id="PF00397">
    <property type="entry name" value="WW"/>
    <property type="match status" value="1"/>
</dbReference>
<evidence type="ECO:0000259" key="7">
    <source>
        <dbReference type="PROSITE" id="PS50020"/>
    </source>
</evidence>
<keyword evidence="10" id="KW-1185">Reference proteome</keyword>
<evidence type="ECO:0000256" key="3">
    <source>
        <dbReference type="PROSITE-ProRule" id="PRU00192"/>
    </source>
</evidence>
<dbReference type="Pfam" id="PF14604">
    <property type="entry name" value="SH3_9"/>
    <property type="match status" value="1"/>
</dbReference>
<evidence type="ECO:0000256" key="5">
    <source>
        <dbReference type="SAM" id="MobiDB-lite"/>
    </source>
</evidence>
<feature type="region of interest" description="Disordered" evidence="5">
    <location>
        <begin position="100"/>
        <end position="171"/>
    </location>
</feature>
<organism evidence="9 10">
    <name type="scientific">Panthera leo</name>
    <name type="common">Lion</name>
    <dbReference type="NCBI Taxonomy" id="9689"/>
    <lineage>
        <taxon>Eukaryota</taxon>
        <taxon>Metazoa</taxon>
        <taxon>Chordata</taxon>
        <taxon>Craniata</taxon>
        <taxon>Vertebrata</taxon>
        <taxon>Euteleostomi</taxon>
        <taxon>Mammalia</taxon>
        <taxon>Eutheria</taxon>
        <taxon>Laurasiatheria</taxon>
        <taxon>Carnivora</taxon>
        <taxon>Feliformia</taxon>
        <taxon>Felidae</taxon>
        <taxon>Pantherinae</taxon>
        <taxon>Panthera</taxon>
    </lineage>
</organism>
<reference evidence="9" key="3">
    <citation type="submission" date="2025-09" db="UniProtKB">
        <authorList>
            <consortium name="Ensembl"/>
        </authorList>
    </citation>
    <scope>IDENTIFICATION</scope>
</reference>
<feature type="domain" description="WW" evidence="7">
    <location>
        <begin position="77"/>
        <end position="110"/>
    </location>
</feature>
<evidence type="ECO:0000313" key="9">
    <source>
        <dbReference type="Ensembl" id="ENSPLOP00000017899.1"/>
    </source>
</evidence>